<dbReference type="AlphaFoldDB" id="A0A915IXQ9"/>
<feature type="region of interest" description="Disordered" evidence="1">
    <location>
        <begin position="167"/>
        <end position="205"/>
    </location>
</feature>
<proteinExistence type="predicted"/>
<keyword evidence="2" id="KW-1185">Reference proteome</keyword>
<protein>
    <submittedName>
        <fullName evidence="3">Uncharacterized protein</fullName>
    </submittedName>
</protein>
<sequence length="221" mass="25056">CLKFLNDEQIGSLISCLDASFTIAVEFDCRPGLKFLIQKVFSSPVCANLYKNLVTCWTYQISTFYTLSKDIFIAKSQPLWKAPPSDKCLQSYHDLSNVTIAFDGLVKNDIPRSLWYARALSLRYARVCSLICRLEHRQDDILHCSIDNAAPILEFLRAGVQNEGSPIVLRSRKNQTDSSSSTSFETDVEELEKLTNETEEKSQEQVYTLASNDYIENCLKG</sequence>
<evidence type="ECO:0000256" key="1">
    <source>
        <dbReference type="SAM" id="MobiDB-lite"/>
    </source>
</evidence>
<name>A0A915IXQ9_ROMCU</name>
<accession>A0A915IXQ9</accession>
<evidence type="ECO:0000313" key="2">
    <source>
        <dbReference type="Proteomes" id="UP000887565"/>
    </source>
</evidence>
<organism evidence="2 3">
    <name type="scientific">Romanomermis culicivorax</name>
    <name type="common">Nematode worm</name>
    <dbReference type="NCBI Taxonomy" id="13658"/>
    <lineage>
        <taxon>Eukaryota</taxon>
        <taxon>Metazoa</taxon>
        <taxon>Ecdysozoa</taxon>
        <taxon>Nematoda</taxon>
        <taxon>Enoplea</taxon>
        <taxon>Dorylaimia</taxon>
        <taxon>Mermithida</taxon>
        <taxon>Mermithoidea</taxon>
        <taxon>Mermithidae</taxon>
        <taxon>Romanomermis</taxon>
    </lineage>
</organism>
<feature type="compositionally biased region" description="Basic and acidic residues" evidence="1">
    <location>
        <begin position="191"/>
        <end position="203"/>
    </location>
</feature>
<evidence type="ECO:0000313" key="3">
    <source>
        <dbReference type="WBParaSite" id="nRc.2.0.1.t18879-RA"/>
    </source>
</evidence>
<reference evidence="3" key="1">
    <citation type="submission" date="2022-11" db="UniProtKB">
        <authorList>
            <consortium name="WormBaseParasite"/>
        </authorList>
    </citation>
    <scope>IDENTIFICATION</scope>
</reference>
<dbReference type="WBParaSite" id="nRc.2.0.1.t18879-RA">
    <property type="protein sequence ID" value="nRc.2.0.1.t18879-RA"/>
    <property type="gene ID" value="nRc.2.0.1.g18879"/>
</dbReference>
<feature type="compositionally biased region" description="Low complexity" evidence="1">
    <location>
        <begin position="176"/>
        <end position="185"/>
    </location>
</feature>
<dbReference type="Proteomes" id="UP000887565">
    <property type="component" value="Unplaced"/>
</dbReference>